<feature type="DNA-binding region" description="OmpR/PhoB-type" evidence="3">
    <location>
        <begin position="164"/>
        <end position="263"/>
    </location>
</feature>
<dbReference type="InterPro" id="IPR011006">
    <property type="entry name" value="CheY-like_superfamily"/>
</dbReference>
<dbReference type="SMART" id="SM00862">
    <property type="entry name" value="Trans_reg_C"/>
    <property type="match status" value="1"/>
</dbReference>
<evidence type="ECO:0000313" key="6">
    <source>
        <dbReference type="EMBL" id="CAA9299753.1"/>
    </source>
</evidence>
<dbReference type="PROSITE" id="PS51755">
    <property type="entry name" value="OMPR_PHOB"/>
    <property type="match status" value="1"/>
</dbReference>
<feature type="modified residue" description="4-aspartylphosphate" evidence="2">
    <location>
        <position position="56"/>
    </location>
</feature>
<feature type="domain" description="Response regulatory" evidence="4">
    <location>
        <begin position="5"/>
        <end position="118"/>
    </location>
</feature>
<keyword evidence="1 3" id="KW-0238">DNA-binding</keyword>
<feature type="domain" description="OmpR/PhoB-type" evidence="5">
    <location>
        <begin position="164"/>
        <end position="263"/>
    </location>
</feature>
<evidence type="ECO:0000256" key="3">
    <source>
        <dbReference type="PROSITE-ProRule" id="PRU01091"/>
    </source>
</evidence>
<keyword evidence="2" id="KW-0597">Phosphoprotein</keyword>
<dbReference type="PANTHER" id="PTHR48111">
    <property type="entry name" value="REGULATOR OF RPOS"/>
    <property type="match status" value="1"/>
</dbReference>
<evidence type="ECO:0000256" key="2">
    <source>
        <dbReference type="PROSITE-ProRule" id="PRU00169"/>
    </source>
</evidence>
<dbReference type="SUPFAM" id="SSF52172">
    <property type="entry name" value="CheY-like"/>
    <property type="match status" value="1"/>
</dbReference>
<dbReference type="SMART" id="SM00448">
    <property type="entry name" value="REC"/>
    <property type="match status" value="1"/>
</dbReference>
<dbReference type="SUPFAM" id="SSF46894">
    <property type="entry name" value="C-terminal effector domain of the bipartite response regulators"/>
    <property type="match status" value="1"/>
</dbReference>
<evidence type="ECO:0000256" key="1">
    <source>
        <dbReference type="ARBA" id="ARBA00023125"/>
    </source>
</evidence>
<dbReference type="GO" id="GO:0000156">
    <property type="term" value="F:phosphorelay response regulator activity"/>
    <property type="evidence" value="ECO:0007669"/>
    <property type="project" value="TreeGrafter"/>
</dbReference>
<dbReference type="EMBL" id="CADCTX010000076">
    <property type="protein sequence ID" value="CAA9299753.1"/>
    <property type="molecule type" value="Genomic_DNA"/>
</dbReference>
<dbReference type="InterPro" id="IPR001867">
    <property type="entry name" value="OmpR/PhoB-type_DNA-bd"/>
</dbReference>
<dbReference type="Pfam" id="PF00486">
    <property type="entry name" value="Trans_reg_C"/>
    <property type="match status" value="1"/>
</dbReference>
<reference evidence="6" key="1">
    <citation type="submission" date="2020-02" db="EMBL/GenBank/DDBJ databases">
        <authorList>
            <person name="Meier V. D."/>
        </authorList>
    </citation>
    <scope>NUCLEOTIDE SEQUENCE</scope>
    <source>
        <strain evidence="6">AVDCRST_MAG40</strain>
    </source>
</reference>
<dbReference type="Gene3D" id="1.10.10.10">
    <property type="entry name" value="Winged helix-like DNA-binding domain superfamily/Winged helix DNA-binding domain"/>
    <property type="match status" value="1"/>
</dbReference>
<dbReference type="PANTHER" id="PTHR48111:SF69">
    <property type="entry name" value="RESPONSE REGULATOR RECEIVER"/>
    <property type="match status" value="1"/>
</dbReference>
<gene>
    <name evidence="6" type="ORF">AVDCRST_MAG40-272</name>
</gene>
<accession>A0A6J4K9I8</accession>
<protein>
    <submittedName>
        <fullName evidence="6">Phosphate regulon transcriptional regulatory protein PhoB (SphR)</fullName>
    </submittedName>
</protein>
<dbReference type="GO" id="GO:0000976">
    <property type="term" value="F:transcription cis-regulatory region binding"/>
    <property type="evidence" value="ECO:0007669"/>
    <property type="project" value="TreeGrafter"/>
</dbReference>
<organism evidence="6">
    <name type="scientific">uncultured Gemmatimonadaceae bacterium</name>
    <dbReference type="NCBI Taxonomy" id="246130"/>
    <lineage>
        <taxon>Bacteria</taxon>
        <taxon>Pseudomonadati</taxon>
        <taxon>Gemmatimonadota</taxon>
        <taxon>Gemmatimonadia</taxon>
        <taxon>Gemmatimonadales</taxon>
        <taxon>Gemmatimonadaceae</taxon>
        <taxon>environmental samples</taxon>
    </lineage>
</organism>
<sequence>MTAMRVLIVDDEPLARQRLRHLLAEIPGTEVVGECGDGTDAARAIGDLAPDVVLLDVQMREMGGFALVDAIGAGRMPPVVFVTAHDQFALRAFDVSAVDYLLKPVQTPQLARALQRAAERRRATDPALRGSLRALLETVRTMLGETPAAPAPTSPASESSPVQPGIVSFSDAVVDLRAHTVHRNGAAVALSPRGYALLATLVTRPGEVITRSQLLREIWGYSSDVMSRTVDMHIMELRRKLEADPANPRHFQTVRKTGYRFTRG</sequence>
<dbReference type="PROSITE" id="PS50110">
    <property type="entry name" value="RESPONSE_REGULATORY"/>
    <property type="match status" value="1"/>
</dbReference>
<dbReference type="GO" id="GO:0005829">
    <property type="term" value="C:cytosol"/>
    <property type="evidence" value="ECO:0007669"/>
    <property type="project" value="TreeGrafter"/>
</dbReference>
<evidence type="ECO:0000259" key="5">
    <source>
        <dbReference type="PROSITE" id="PS51755"/>
    </source>
</evidence>
<evidence type="ECO:0000259" key="4">
    <source>
        <dbReference type="PROSITE" id="PS50110"/>
    </source>
</evidence>
<dbReference type="InterPro" id="IPR036388">
    <property type="entry name" value="WH-like_DNA-bd_sf"/>
</dbReference>
<dbReference type="Pfam" id="PF00072">
    <property type="entry name" value="Response_reg"/>
    <property type="match status" value="1"/>
</dbReference>
<dbReference type="GO" id="GO:0032993">
    <property type="term" value="C:protein-DNA complex"/>
    <property type="evidence" value="ECO:0007669"/>
    <property type="project" value="TreeGrafter"/>
</dbReference>
<dbReference type="Gene3D" id="3.40.50.2300">
    <property type="match status" value="1"/>
</dbReference>
<proteinExistence type="predicted"/>
<dbReference type="InterPro" id="IPR039420">
    <property type="entry name" value="WalR-like"/>
</dbReference>
<dbReference type="GO" id="GO:0006355">
    <property type="term" value="P:regulation of DNA-templated transcription"/>
    <property type="evidence" value="ECO:0007669"/>
    <property type="project" value="InterPro"/>
</dbReference>
<dbReference type="AlphaFoldDB" id="A0A6J4K9I8"/>
<dbReference type="InterPro" id="IPR016032">
    <property type="entry name" value="Sig_transdc_resp-reg_C-effctor"/>
</dbReference>
<dbReference type="InterPro" id="IPR001789">
    <property type="entry name" value="Sig_transdc_resp-reg_receiver"/>
</dbReference>
<name>A0A6J4K9I8_9BACT</name>
<dbReference type="CDD" id="cd00383">
    <property type="entry name" value="trans_reg_C"/>
    <property type="match status" value="1"/>
</dbReference>